<dbReference type="PROSITE" id="PS01360">
    <property type="entry name" value="ZF_MYND_1"/>
    <property type="match status" value="1"/>
</dbReference>
<protein>
    <recommendedName>
        <fullName evidence="3">[histone H3]-lysine(4) N-trimethyltransferase</fullName>
        <ecNumber evidence="3">2.1.1.354</ecNumber>
    </recommendedName>
</protein>
<evidence type="ECO:0000256" key="10">
    <source>
        <dbReference type="ARBA" id="ARBA00022833"/>
    </source>
</evidence>
<dbReference type="InterPro" id="IPR011990">
    <property type="entry name" value="TPR-like_helical_dom_sf"/>
</dbReference>
<evidence type="ECO:0000256" key="9">
    <source>
        <dbReference type="ARBA" id="ARBA00022771"/>
    </source>
</evidence>
<dbReference type="EC" id="2.1.1.354" evidence="3"/>
<evidence type="ECO:0000256" key="11">
    <source>
        <dbReference type="ARBA" id="ARBA00022853"/>
    </source>
</evidence>
<evidence type="ECO:0000313" key="22">
    <source>
        <dbReference type="RefSeq" id="XP_032818955.1"/>
    </source>
</evidence>
<evidence type="ECO:0000256" key="6">
    <source>
        <dbReference type="ARBA" id="ARBA00022679"/>
    </source>
</evidence>
<dbReference type="InterPro" id="IPR001214">
    <property type="entry name" value="SET_dom"/>
</dbReference>
<comment type="catalytic activity">
    <reaction evidence="17">
        <text>L-lysyl-[protein] + S-adenosyl-L-methionine = N(6)-methyl-L-lysyl-[protein] + S-adenosyl-L-homocysteine + H(+)</text>
        <dbReference type="Rhea" id="RHEA:51736"/>
        <dbReference type="Rhea" id="RHEA-COMP:9752"/>
        <dbReference type="Rhea" id="RHEA-COMP:13053"/>
        <dbReference type="ChEBI" id="CHEBI:15378"/>
        <dbReference type="ChEBI" id="CHEBI:29969"/>
        <dbReference type="ChEBI" id="CHEBI:57856"/>
        <dbReference type="ChEBI" id="CHEBI:59789"/>
        <dbReference type="ChEBI" id="CHEBI:61929"/>
    </reaction>
</comment>
<evidence type="ECO:0000256" key="1">
    <source>
        <dbReference type="ARBA" id="ARBA00004123"/>
    </source>
</evidence>
<keyword evidence="4" id="KW-0963">Cytoplasm</keyword>
<dbReference type="PANTHER" id="PTHR12197:SF193">
    <property type="entry name" value="N-LYSINE METHYLTRANSFERASE SMYD2"/>
    <property type="match status" value="1"/>
</dbReference>
<dbReference type="GO" id="GO:0005829">
    <property type="term" value="C:cytosol"/>
    <property type="evidence" value="ECO:0007669"/>
    <property type="project" value="UniProtKB-SubCell"/>
</dbReference>
<comment type="function">
    <text evidence="15">Protein-lysine N-methyltransferase that methylates both histones and non-histone proteins, including p53/TP53 and RB1. Specifically trimethylates histone H3 'Lys-4' (H3K4me3) in vivo. The activity requires interaction with HSP90alpha. Shows even higher methyltransferase activity on p53/TP53. Monomethylates 'Lys-370' of p53/TP53, leading to decreased DNA-binding activity and subsequent transcriptional regulation activity of p53/TP53. Monomethylates RB1 at 'Lys-860'.</text>
</comment>
<dbReference type="Gene3D" id="1.25.40.10">
    <property type="entry name" value="Tetratricopeptide repeat domain"/>
    <property type="match status" value="1"/>
</dbReference>
<evidence type="ECO:0000259" key="19">
    <source>
        <dbReference type="PROSITE" id="PS50280"/>
    </source>
</evidence>
<dbReference type="Gene3D" id="6.10.140.2220">
    <property type="match status" value="1"/>
</dbReference>
<dbReference type="PROSITE" id="PS50865">
    <property type="entry name" value="ZF_MYND_2"/>
    <property type="match status" value="1"/>
</dbReference>
<keyword evidence="10" id="KW-0862">Zinc</keyword>
<comment type="catalytic activity">
    <reaction evidence="16">
        <text>L-lysyl(4)-[histone H3] + 3 S-adenosyl-L-methionine = N(6),N(6),N(6)-trimethyl-L-lysyl(4)-[histone H3] + 3 S-adenosyl-L-homocysteine + 3 H(+)</text>
        <dbReference type="Rhea" id="RHEA:60260"/>
        <dbReference type="Rhea" id="RHEA-COMP:15537"/>
        <dbReference type="Rhea" id="RHEA-COMP:15547"/>
        <dbReference type="ChEBI" id="CHEBI:15378"/>
        <dbReference type="ChEBI" id="CHEBI:29969"/>
        <dbReference type="ChEBI" id="CHEBI:57856"/>
        <dbReference type="ChEBI" id="CHEBI:59789"/>
        <dbReference type="ChEBI" id="CHEBI:61961"/>
        <dbReference type="EC" id="2.1.1.354"/>
    </reaction>
</comment>
<evidence type="ECO:0000256" key="13">
    <source>
        <dbReference type="ARBA" id="ARBA00023163"/>
    </source>
</evidence>
<dbReference type="GO" id="GO:0005634">
    <property type="term" value="C:nucleus"/>
    <property type="evidence" value="ECO:0007669"/>
    <property type="project" value="UniProtKB-SubCell"/>
</dbReference>
<gene>
    <name evidence="22" type="primary">SMYD2</name>
</gene>
<dbReference type="InterPro" id="IPR002893">
    <property type="entry name" value="Znf_MYND"/>
</dbReference>
<evidence type="ECO:0000256" key="12">
    <source>
        <dbReference type="ARBA" id="ARBA00023015"/>
    </source>
</evidence>
<dbReference type="Pfam" id="PF01753">
    <property type="entry name" value="zf-MYND"/>
    <property type="match status" value="1"/>
</dbReference>
<dbReference type="InterPro" id="IPR050869">
    <property type="entry name" value="H3K4_H4K5_MeTrfase"/>
</dbReference>
<feature type="domain" description="MYND-type" evidence="20">
    <location>
        <begin position="57"/>
        <end position="95"/>
    </location>
</feature>
<dbReference type="RefSeq" id="XP_032818955.1">
    <property type="nucleotide sequence ID" value="XM_032963064.1"/>
</dbReference>
<dbReference type="GO" id="GO:0008270">
    <property type="term" value="F:zinc ion binding"/>
    <property type="evidence" value="ECO:0007669"/>
    <property type="project" value="UniProtKB-KW"/>
</dbReference>
<evidence type="ECO:0000256" key="14">
    <source>
        <dbReference type="ARBA" id="ARBA00023242"/>
    </source>
</evidence>
<evidence type="ECO:0000256" key="8">
    <source>
        <dbReference type="ARBA" id="ARBA00022723"/>
    </source>
</evidence>
<dbReference type="SUPFAM" id="SSF82199">
    <property type="entry name" value="SET domain"/>
    <property type="match status" value="1"/>
</dbReference>
<evidence type="ECO:0000256" key="17">
    <source>
        <dbReference type="ARBA" id="ARBA00048985"/>
    </source>
</evidence>
<sequence>MGEEEEEVVLSTVERFSSPGKGRGLRAARGSFSRGDLLLVAQPFSATLADDERGRFCDHCFARKDKLSHCGKCKQAYYCNAQCQRADWPSHRLDCDGLRQLGPQWTPGERVRLVARILIKLMNKDKCASEGLLTLEEMESHMEELDNEQREAIGQEITALHHYYSRQLEIPGNEEMVEIFSKVKCNGFTVEDEELNHIGAALYPSLALLNHSCDHNCVVTFRGSAAQVRALREIKQGEELFISYIDLLYPTEDRNERLREMYFFTCHCCHCQSQHLDDKKLAIRELSEPPSPESVREVIKYSKFMVGEFRTAKRSKTGTELLEMCERCLERQASVLSESNVYLLHMAYQAMGVCLFVEQWERALDYGLQVIKQYCKLYPRLSLNVASLWLKIGQLQTNLDHTSAATKSFSKALAIMEVTHGKDHPYIEELRTAVKSRAGKI</sequence>
<organism evidence="21 22">
    <name type="scientific">Petromyzon marinus</name>
    <name type="common">Sea lamprey</name>
    <dbReference type="NCBI Taxonomy" id="7757"/>
    <lineage>
        <taxon>Eukaryota</taxon>
        <taxon>Metazoa</taxon>
        <taxon>Chordata</taxon>
        <taxon>Craniata</taxon>
        <taxon>Vertebrata</taxon>
        <taxon>Cyclostomata</taxon>
        <taxon>Hyperoartia</taxon>
        <taxon>Petromyzontiformes</taxon>
        <taxon>Petromyzontidae</taxon>
        <taxon>Petromyzon</taxon>
    </lineage>
</organism>
<keyword evidence="11" id="KW-0156">Chromatin regulator</keyword>
<keyword evidence="21" id="KW-1185">Reference proteome</keyword>
<evidence type="ECO:0000256" key="7">
    <source>
        <dbReference type="ARBA" id="ARBA00022691"/>
    </source>
</evidence>
<evidence type="ECO:0000256" key="15">
    <source>
        <dbReference type="ARBA" id="ARBA00024002"/>
    </source>
</evidence>
<evidence type="ECO:0000256" key="4">
    <source>
        <dbReference type="ARBA" id="ARBA00022490"/>
    </source>
</evidence>
<dbReference type="Gene3D" id="1.25.40.970">
    <property type="match status" value="1"/>
</dbReference>
<keyword evidence="14" id="KW-0539">Nucleus</keyword>
<dbReference type="Proteomes" id="UP001318040">
    <property type="component" value="Chromosome 29"/>
</dbReference>
<evidence type="ECO:0000256" key="16">
    <source>
        <dbReference type="ARBA" id="ARBA00047571"/>
    </source>
</evidence>
<keyword evidence="7" id="KW-0949">S-adenosyl-L-methionine</keyword>
<dbReference type="Gene3D" id="1.10.220.160">
    <property type="match status" value="1"/>
</dbReference>
<dbReference type="PROSITE" id="PS50280">
    <property type="entry name" value="SET"/>
    <property type="match status" value="1"/>
</dbReference>
<evidence type="ECO:0000256" key="5">
    <source>
        <dbReference type="ARBA" id="ARBA00022603"/>
    </source>
</evidence>
<evidence type="ECO:0000256" key="2">
    <source>
        <dbReference type="ARBA" id="ARBA00004514"/>
    </source>
</evidence>
<dbReference type="SMART" id="SM00317">
    <property type="entry name" value="SET"/>
    <property type="match status" value="1"/>
</dbReference>
<dbReference type="FunFam" id="2.170.270.10:FF:000013">
    <property type="entry name" value="Histone-lysine N-methyltransferase SMYD1 isoform 1"/>
    <property type="match status" value="1"/>
</dbReference>
<dbReference type="GO" id="GO:0032259">
    <property type="term" value="P:methylation"/>
    <property type="evidence" value="ECO:0007669"/>
    <property type="project" value="UniProtKB-KW"/>
</dbReference>
<feature type="domain" description="SET" evidence="19">
    <location>
        <begin position="11"/>
        <end position="245"/>
    </location>
</feature>
<keyword evidence="13" id="KW-0804">Transcription</keyword>
<reference evidence="22" key="1">
    <citation type="submission" date="2025-08" db="UniProtKB">
        <authorList>
            <consortium name="RefSeq"/>
        </authorList>
    </citation>
    <scope>IDENTIFICATION</scope>
    <source>
        <tissue evidence="22">Sperm</tissue>
    </source>
</reference>
<dbReference type="CTD" id="56950"/>
<keyword evidence="12" id="KW-0805">Transcription regulation</keyword>
<dbReference type="Gene3D" id="2.170.270.10">
    <property type="entry name" value="SET domain"/>
    <property type="match status" value="1"/>
</dbReference>
<dbReference type="GO" id="GO:0140999">
    <property type="term" value="F:histone H3K4 trimethyltransferase activity"/>
    <property type="evidence" value="ECO:0007669"/>
    <property type="project" value="UniProtKB-EC"/>
</dbReference>
<accession>A0AAJ7TL82</accession>
<evidence type="ECO:0000256" key="18">
    <source>
        <dbReference type="PROSITE-ProRule" id="PRU00134"/>
    </source>
</evidence>
<keyword evidence="5 22" id="KW-0489">Methyltransferase</keyword>
<keyword evidence="8" id="KW-0479">Metal-binding</keyword>
<keyword evidence="9 18" id="KW-0863">Zinc-finger</keyword>
<proteinExistence type="predicted"/>
<dbReference type="AlphaFoldDB" id="A0AAJ7TL82"/>
<name>A0AAJ7TL82_PETMA</name>
<evidence type="ECO:0000256" key="3">
    <source>
        <dbReference type="ARBA" id="ARBA00012182"/>
    </source>
</evidence>
<dbReference type="Pfam" id="PF00856">
    <property type="entry name" value="SET"/>
    <property type="match status" value="1"/>
</dbReference>
<keyword evidence="6" id="KW-0808">Transferase</keyword>
<dbReference type="InterPro" id="IPR046341">
    <property type="entry name" value="SET_dom_sf"/>
</dbReference>
<evidence type="ECO:0000313" key="21">
    <source>
        <dbReference type="Proteomes" id="UP001318040"/>
    </source>
</evidence>
<dbReference type="PANTHER" id="PTHR12197">
    <property type="entry name" value="HISTONE-LYSINE N-METHYLTRANSFERASE SMYD"/>
    <property type="match status" value="1"/>
</dbReference>
<dbReference type="GeneID" id="116947389"/>
<evidence type="ECO:0000259" key="20">
    <source>
        <dbReference type="PROSITE" id="PS50865"/>
    </source>
</evidence>
<comment type="subcellular location">
    <subcellularLocation>
        <location evidence="2">Cytoplasm</location>
        <location evidence="2">Cytosol</location>
    </subcellularLocation>
    <subcellularLocation>
        <location evidence="1">Nucleus</location>
    </subcellularLocation>
</comment>